<keyword evidence="5" id="KW-0560">Oxidoreductase</keyword>
<dbReference type="AlphaFoldDB" id="A0A0B7KGJ4"/>
<dbReference type="EMBL" id="CDPU01000038">
    <property type="protein sequence ID" value="CEO53816.1"/>
    <property type="molecule type" value="Genomic_DNA"/>
</dbReference>
<evidence type="ECO:0000256" key="5">
    <source>
        <dbReference type="ARBA" id="ARBA00023002"/>
    </source>
</evidence>
<reference evidence="7" key="1">
    <citation type="submission" date="2015-01" db="EMBL/GenBank/DDBJ databases">
        <authorList>
            <person name="Durling Mikael"/>
        </authorList>
    </citation>
    <scope>NUCLEOTIDE SEQUENCE</scope>
</reference>
<name>A0A0B7KGJ4_BIOOC</name>
<gene>
    <name evidence="7" type="ORF">BN869_000009874_1</name>
</gene>
<keyword evidence="3" id="KW-0285">Flavoprotein</keyword>
<organism evidence="7">
    <name type="scientific">Bionectria ochroleuca</name>
    <name type="common">Gliocladium roseum</name>
    <dbReference type="NCBI Taxonomy" id="29856"/>
    <lineage>
        <taxon>Eukaryota</taxon>
        <taxon>Fungi</taxon>
        <taxon>Dikarya</taxon>
        <taxon>Ascomycota</taxon>
        <taxon>Pezizomycotina</taxon>
        <taxon>Sordariomycetes</taxon>
        <taxon>Hypocreomycetidae</taxon>
        <taxon>Hypocreales</taxon>
        <taxon>Bionectriaceae</taxon>
        <taxon>Clonostachys</taxon>
    </lineage>
</organism>
<dbReference type="InterPro" id="IPR036188">
    <property type="entry name" value="FAD/NAD-bd_sf"/>
</dbReference>
<dbReference type="PANTHER" id="PTHR42913">
    <property type="entry name" value="APOPTOSIS-INDUCING FACTOR 1"/>
    <property type="match status" value="1"/>
</dbReference>
<sequence length="417" mass="44340">MQQRIVVVGSGFAGLWSALGAKRLLNLHPELEVEVLVIAPESSLVLRPRLYEHNAKGMKVPLDEIFQATGIRFMQGTAEAIDSDKDVVVVLSDGGSRSQVSYDRLILAAGSQLLHPQSVSGLAEHTFDVDTFQGATRLESRLEELPSLPPSPARDTVVVCGAGFTGIELATELPSRLKAIFKSAQAPKVVLVNSADEVGAELGPGPRPTIEKALASLHVEVRSGSAVQAVDSTGVTLASGEHIPSLTAIWTAGMGATPLTAQIDGPRDPMGRLHVDQDLRVPSCKRVFATGDACRALTGDSDGHYTLMSCQHAQILGRFSGHNAAADLVGEPTVPYSQPSYVTCLDLGSYGAVLTSGWERQVMVTGAVAKQIKTQINQYLIYPPKAHGKNALAEAIPQSPNFLGSFNTLLKRWGVLN</sequence>
<comment type="cofactor">
    <cofactor evidence="1">
        <name>FAD</name>
        <dbReference type="ChEBI" id="CHEBI:57692"/>
    </cofactor>
</comment>
<comment type="similarity">
    <text evidence="2">Belongs to the NADH dehydrogenase family.</text>
</comment>
<dbReference type="InterPro" id="IPR051169">
    <property type="entry name" value="NADH-Q_oxidoreductase"/>
</dbReference>
<evidence type="ECO:0000259" key="6">
    <source>
        <dbReference type="Pfam" id="PF07992"/>
    </source>
</evidence>
<dbReference type="Pfam" id="PF07992">
    <property type="entry name" value="Pyr_redox_2"/>
    <property type="match status" value="1"/>
</dbReference>
<dbReference type="PANTHER" id="PTHR42913:SF3">
    <property type="entry name" value="64 KDA MITOCHONDRIAL NADH DEHYDROGENASE (EUROFUNG)"/>
    <property type="match status" value="1"/>
</dbReference>
<feature type="domain" description="FAD/NAD(P)-binding" evidence="6">
    <location>
        <begin position="4"/>
        <end position="314"/>
    </location>
</feature>
<dbReference type="GO" id="GO:0003955">
    <property type="term" value="F:NAD(P)H dehydrogenase (quinone) activity"/>
    <property type="evidence" value="ECO:0007669"/>
    <property type="project" value="TreeGrafter"/>
</dbReference>
<dbReference type="Gene3D" id="3.50.50.100">
    <property type="match status" value="1"/>
</dbReference>
<dbReference type="SUPFAM" id="SSF51905">
    <property type="entry name" value="FAD/NAD(P)-binding domain"/>
    <property type="match status" value="2"/>
</dbReference>
<keyword evidence="4" id="KW-0274">FAD</keyword>
<accession>A0A0B7KGJ4</accession>
<protein>
    <recommendedName>
        <fullName evidence="6">FAD/NAD(P)-binding domain-containing protein</fullName>
    </recommendedName>
</protein>
<proteinExistence type="inferred from homology"/>
<evidence type="ECO:0000256" key="3">
    <source>
        <dbReference type="ARBA" id="ARBA00022630"/>
    </source>
</evidence>
<evidence type="ECO:0000313" key="7">
    <source>
        <dbReference type="EMBL" id="CEO53816.1"/>
    </source>
</evidence>
<dbReference type="GO" id="GO:0019646">
    <property type="term" value="P:aerobic electron transport chain"/>
    <property type="evidence" value="ECO:0007669"/>
    <property type="project" value="TreeGrafter"/>
</dbReference>
<dbReference type="InterPro" id="IPR023753">
    <property type="entry name" value="FAD/NAD-binding_dom"/>
</dbReference>
<evidence type="ECO:0000256" key="2">
    <source>
        <dbReference type="ARBA" id="ARBA00005272"/>
    </source>
</evidence>
<dbReference type="PRINTS" id="PR00368">
    <property type="entry name" value="FADPNR"/>
</dbReference>
<evidence type="ECO:0000256" key="1">
    <source>
        <dbReference type="ARBA" id="ARBA00001974"/>
    </source>
</evidence>
<evidence type="ECO:0000256" key="4">
    <source>
        <dbReference type="ARBA" id="ARBA00022827"/>
    </source>
</evidence>